<keyword evidence="3" id="KW-1185">Reference proteome</keyword>
<organism evidence="2 3">
    <name type="scientific">Punica granatum</name>
    <name type="common">Pomegranate</name>
    <dbReference type="NCBI Taxonomy" id="22663"/>
    <lineage>
        <taxon>Eukaryota</taxon>
        <taxon>Viridiplantae</taxon>
        <taxon>Streptophyta</taxon>
        <taxon>Embryophyta</taxon>
        <taxon>Tracheophyta</taxon>
        <taxon>Spermatophyta</taxon>
        <taxon>Magnoliopsida</taxon>
        <taxon>eudicotyledons</taxon>
        <taxon>Gunneridae</taxon>
        <taxon>Pentapetalae</taxon>
        <taxon>rosids</taxon>
        <taxon>malvids</taxon>
        <taxon>Myrtales</taxon>
        <taxon>Lythraceae</taxon>
        <taxon>Punica</taxon>
    </lineage>
</organism>
<dbReference type="Proteomes" id="UP000233551">
    <property type="component" value="Unassembled WGS sequence"/>
</dbReference>
<dbReference type="AlphaFoldDB" id="A0A2I0KKR8"/>
<proteinExistence type="predicted"/>
<evidence type="ECO:0000313" key="2">
    <source>
        <dbReference type="EMBL" id="PKI68910.1"/>
    </source>
</evidence>
<sequence>MHEEKSRGSSLESRETRLEATGQGTREVAAAATRKEWGRHASSGHGTVQVSERTVKEKNPVKEKTMKRWLCTVDRPSDRDHSSRGRVRVLRNPLSVMARLAKVVGRNGTCRGLGAHSVMSKDPIALVAGT</sequence>
<dbReference type="EMBL" id="PGOL01000539">
    <property type="protein sequence ID" value="PKI68910.1"/>
    <property type="molecule type" value="Genomic_DNA"/>
</dbReference>
<evidence type="ECO:0000313" key="3">
    <source>
        <dbReference type="Proteomes" id="UP000233551"/>
    </source>
</evidence>
<feature type="region of interest" description="Disordered" evidence="1">
    <location>
        <begin position="1"/>
        <end position="86"/>
    </location>
</feature>
<name>A0A2I0KKR8_PUNGR</name>
<accession>A0A2I0KKR8</accession>
<protein>
    <submittedName>
        <fullName evidence="2">Uncharacterized protein</fullName>
    </submittedName>
</protein>
<reference evidence="2 3" key="1">
    <citation type="submission" date="2017-11" db="EMBL/GenBank/DDBJ databases">
        <title>De-novo sequencing of pomegranate (Punica granatum L.) genome.</title>
        <authorList>
            <person name="Akparov Z."/>
            <person name="Amiraslanov A."/>
            <person name="Hajiyeva S."/>
            <person name="Abbasov M."/>
            <person name="Kaur K."/>
            <person name="Hamwieh A."/>
            <person name="Solovyev V."/>
            <person name="Salamov A."/>
            <person name="Braich B."/>
            <person name="Kosarev P."/>
            <person name="Mahmoud A."/>
            <person name="Hajiyev E."/>
            <person name="Babayeva S."/>
            <person name="Izzatullayeva V."/>
            <person name="Mammadov A."/>
            <person name="Mammadov A."/>
            <person name="Sharifova S."/>
            <person name="Ojaghi J."/>
            <person name="Eynullazada K."/>
            <person name="Bayramov B."/>
            <person name="Abdulazimova A."/>
            <person name="Shahmuradov I."/>
        </authorList>
    </citation>
    <scope>NUCLEOTIDE SEQUENCE [LARGE SCALE GENOMIC DNA]</scope>
    <source>
        <strain evidence="3">cv. AG2017</strain>
        <tissue evidence="2">Leaf</tissue>
    </source>
</reference>
<gene>
    <name evidence="2" type="ORF">CRG98_010703</name>
</gene>
<evidence type="ECO:0000256" key="1">
    <source>
        <dbReference type="SAM" id="MobiDB-lite"/>
    </source>
</evidence>
<feature type="compositionally biased region" description="Basic and acidic residues" evidence="1">
    <location>
        <begin position="1"/>
        <end position="18"/>
    </location>
</feature>
<comment type="caution">
    <text evidence="2">The sequence shown here is derived from an EMBL/GenBank/DDBJ whole genome shotgun (WGS) entry which is preliminary data.</text>
</comment>
<feature type="compositionally biased region" description="Basic and acidic residues" evidence="1">
    <location>
        <begin position="53"/>
        <end position="66"/>
    </location>
</feature>